<dbReference type="PANTHER" id="PTHR43976">
    <property type="entry name" value="SHORT CHAIN DEHYDROGENASE"/>
    <property type="match status" value="1"/>
</dbReference>
<keyword evidence="2" id="KW-0560">Oxidoreductase</keyword>
<accession>A0AA42IQM9</accession>
<comment type="similarity">
    <text evidence="1 3">Belongs to the short-chain dehydrogenases/reductases (SDR) family.</text>
</comment>
<name>A0AA42IQM9_9GAMM</name>
<dbReference type="AlphaFoldDB" id="A0AA42IQM9"/>
<dbReference type="GeneID" id="83644005"/>
<dbReference type="EMBL" id="JAOCDH010000035">
    <property type="protein sequence ID" value="MDH0704168.1"/>
    <property type="molecule type" value="Genomic_DNA"/>
</dbReference>
<evidence type="ECO:0000256" key="3">
    <source>
        <dbReference type="RuleBase" id="RU000363"/>
    </source>
</evidence>
<dbReference type="NCBIfam" id="NF004824">
    <property type="entry name" value="PRK06180.1"/>
    <property type="match status" value="1"/>
</dbReference>
<dbReference type="SUPFAM" id="SSF51735">
    <property type="entry name" value="NAD(P)-binding Rossmann-fold domains"/>
    <property type="match status" value="1"/>
</dbReference>
<dbReference type="InterPro" id="IPR051911">
    <property type="entry name" value="SDR_oxidoreductase"/>
</dbReference>
<dbReference type="InterPro" id="IPR036291">
    <property type="entry name" value="NAD(P)-bd_dom_sf"/>
</dbReference>
<dbReference type="SMART" id="SM00822">
    <property type="entry name" value="PKS_KR"/>
    <property type="match status" value="1"/>
</dbReference>
<dbReference type="GO" id="GO:0016491">
    <property type="term" value="F:oxidoreductase activity"/>
    <property type="evidence" value="ECO:0007669"/>
    <property type="project" value="UniProtKB-KW"/>
</dbReference>
<proteinExistence type="inferred from homology"/>
<protein>
    <submittedName>
        <fullName evidence="5">Oxidoreductase</fullName>
    </submittedName>
</protein>
<dbReference type="RefSeq" id="WP_100549907.1">
    <property type="nucleotide sequence ID" value="NZ_JACFYY010000023.1"/>
</dbReference>
<comment type="caution">
    <text evidence="5">The sequence shown here is derived from an EMBL/GenBank/DDBJ whole genome shotgun (WGS) entry which is preliminary data.</text>
</comment>
<dbReference type="PRINTS" id="PR00080">
    <property type="entry name" value="SDRFAMILY"/>
</dbReference>
<evidence type="ECO:0000313" key="5">
    <source>
        <dbReference type="EMBL" id="MDH0704168.1"/>
    </source>
</evidence>
<dbReference type="InterPro" id="IPR057326">
    <property type="entry name" value="KR_dom"/>
</dbReference>
<dbReference type="Pfam" id="PF00106">
    <property type="entry name" value="adh_short"/>
    <property type="match status" value="1"/>
</dbReference>
<dbReference type="PANTHER" id="PTHR43976:SF16">
    <property type="entry name" value="SHORT-CHAIN DEHYDROGENASE_REDUCTASE FAMILY PROTEIN"/>
    <property type="match status" value="1"/>
</dbReference>
<dbReference type="InterPro" id="IPR020904">
    <property type="entry name" value="Sc_DH/Rdtase_CS"/>
</dbReference>
<gene>
    <name evidence="5" type="ORF">N5D41_22045</name>
</gene>
<reference evidence="5" key="1">
    <citation type="submission" date="2022-09" db="EMBL/GenBank/DDBJ databases">
        <title>Intensive care unit water sources are persistently colonized with multi-drug resistant bacteria and are the site of extensive horizontal gene transfer of antibiotic resistance genes.</title>
        <authorList>
            <person name="Diorio-Toth L."/>
        </authorList>
    </citation>
    <scope>NUCLEOTIDE SEQUENCE</scope>
    <source>
        <strain evidence="5">GD03863</strain>
    </source>
</reference>
<evidence type="ECO:0000313" key="6">
    <source>
        <dbReference type="Proteomes" id="UP001161137"/>
    </source>
</evidence>
<dbReference type="CDD" id="cd05374">
    <property type="entry name" value="17beta-HSD-like_SDR_c"/>
    <property type="match status" value="1"/>
</dbReference>
<feature type="domain" description="Ketoreductase" evidence="4">
    <location>
        <begin position="9"/>
        <end position="184"/>
    </location>
</feature>
<dbReference type="InterPro" id="IPR002347">
    <property type="entry name" value="SDR_fam"/>
</dbReference>
<dbReference type="Proteomes" id="UP001161137">
    <property type="component" value="Unassembled WGS sequence"/>
</dbReference>
<dbReference type="PROSITE" id="PS00061">
    <property type="entry name" value="ADH_SHORT"/>
    <property type="match status" value="1"/>
</dbReference>
<evidence type="ECO:0000256" key="2">
    <source>
        <dbReference type="ARBA" id="ARBA00023002"/>
    </source>
</evidence>
<organism evidence="5 6">
    <name type="scientific">Ectopseudomonas toyotomiensis</name>
    <dbReference type="NCBI Taxonomy" id="554344"/>
    <lineage>
        <taxon>Bacteria</taxon>
        <taxon>Pseudomonadati</taxon>
        <taxon>Pseudomonadota</taxon>
        <taxon>Gammaproteobacteria</taxon>
        <taxon>Pseudomonadales</taxon>
        <taxon>Pseudomonadaceae</taxon>
        <taxon>Ectopseudomonas</taxon>
    </lineage>
</organism>
<dbReference type="Gene3D" id="3.40.50.720">
    <property type="entry name" value="NAD(P)-binding Rossmann-like Domain"/>
    <property type="match status" value="1"/>
</dbReference>
<sequence>MNDHPTRQRVWLITGSSRGLGAEVVAAALANGDAIVATARDARSVTRRFGSSESLLALDLDVRDEAAARRAVQDGIARFGRIDVVVNNAGYGILGAIEEASAEEVSAIFATNVFGLLNVTRAVLPRLREQRSGHIINISSVGGYQSGPGFGIYCSTKFAVEGLSEALHGELLPLGIKVTLLEPGHFRTDFLDTSSLIPSQSLIEDYAGTAGLAREMGISHNHKQSGDPKKLAQALLQLVTADKPPLRIQFGRDARRIVQAKNAFVEREQLQWQALATATDYL</sequence>
<dbReference type="PRINTS" id="PR00081">
    <property type="entry name" value="GDHRDH"/>
</dbReference>
<evidence type="ECO:0000259" key="4">
    <source>
        <dbReference type="SMART" id="SM00822"/>
    </source>
</evidence>
<evidence type="ECO:0000256" key="1">
    <source>
        <dbReference type="ARBA" id="ARBA00006484"/>
    </source>
</evidence>